<dbReference type="OrthoDB" id="25253at2157"/>
<dbReference type="EC" id="4.2.1.182" evidence="9"/>
<comment type="function">
    <text evidence="6">Component of a hydro-lyase that catalyzes the dehydration of mevalonate 5-phosphate (MVA5P) to form trans-anhydromevalonate 5-phosphate (tAHMP). Involved in the archaeal mevalonate (MVA) pathway, which provides fundamental precursors for isoprenoid biosynthesis, such as isopentenyl diphosphate (IPP) and dimethylallyl diphosphate (DMAPP).</text>
</comment>
<name>A0A343TJX7_9EURY</name>
<dbReference type="Pfam" id="PF04412">
    <property type="entry name" value="AcnX"/>
    <property type="match status" value="1"/>
</dbReference>
<dbReference type="KEGG" id="hdf:AArcSl_1771"/>
<dbReference type="InterPro" id="IPR007506">
    <property type="entry name" value="PMDh-L-like_dom"/>
</dbReference>
<evidence type="ECO:0000256" key="5">
    <source>
        <dbReference type="ARBA" id="ARBA00045120"/>
    </source>
</evidence>
<gene>
    <name evidence="12" type="ORF">AArcSl_1771</name>
</gene>
<organism evidence="12 13">
    <name type="scientific">Halalkaliarchaeum desulfuricum</name>
    <dbReference type="NCBI Taxonomy" id="2055893"/>
    <lineage>
        <taxon>Archaea</taxon>
        <taxon>Methanobacteriati</taxon>
        <taxon>Methanobacteriota</taxon>
        <taxon>Stenosarchaea group</taxon>
        <taxon>Halobacteria</taxon>
        <taxon>Halobacteriales</taxon>
        <taxon>Haloferacaceae</taxon>
        <taxon>Halalkaliarchaeum</taxon>
    </lineage>
</organism>
<dbReference type="CDD" id="cd01355">
    <property type="entry name" value="AcnX"/>
    <property type="match status" value="1"/>
</dbReference>
<dbReference type="Proteomes" id="UP000263012">
    <property type="component" value="Chromosome"/>
</dbReference>
<evidence type="ECO:0000256" key="4">
    <source>
        <dbReference type="ARBA" id="ARBA00023239"/>
    </source>
</evidence>
<evidence type="ECO:0000256" key="9">
    <source>
        <dbReference type="ARBA" id="ARBA00047176"/>
    </source>
</evidence>
<evidence type="ECO:0000256" key="3">
    <source>
        <dbReference type="ARBA" id="ARBA00023229"/>
    </source>
</evidence>
<evidence type="ECO:0000313" key="12">
    <source>
        <dbReference type="EMBL" id="AUX09399.1"/>
    </source>
</evidence>
<dbReference type="GeneID" id="37878128"/>
<evidence type="ECO:0000256" key="10">
    <source>
        <dbReference type="ARBA" id="ARBA00047196"/>
    </source>
</evidence>
<dbReference type="EMBL" id="CP025066">
    <property type="protein sequence ID" value="AUX09399.1"/>
    <property type="molecule type" value="Genomic_DNA"/>
</dbReference>
<evidence type="ECO:0000256" key="8">
    <source>
        <dbReference type="ARBA" id="ARBA00046520"/>
    </source>
</evidence>
<keyword evidence="13" id="KW-1185">Reference proteome</keyword>
<keyword evidence="3" id="KW-0414">Isoprene biosynthesis</keyword>
<comment type="catalytic activity">
    <reaction evidence="5">
        <text>(R)-5-phosphomevalonate = (2E)-3-methyl-5-phosphooxypent-2-enoate + H2O</text>
        <dbReference type="Rhea" id="RHEA:78975"/>
        <dbReference type="ChEBI" id="CHEBI:15377"/>
        <dbReference type="ChEBI" id="CHEBI:58146"/>
        <dbReference type="ChEBI" id="CHEBI:229665"/>
        <dbReference type="EC" id="4.2.1.182"/>
    </reaction>
    <physiologicalReaction direction="left-to-right" evidence="5">
        <dbReference type="Rhea" id="RHEA:78976"/>
    </physiologicalReaction>
</comment>
<comment type="subunit">
    <text evidence="8">Heterodimer composed of a large subunit (PMDh-L) and a small subunit (PMDh-S).</text>
</comment>
<protein>
    <recommendedName>
        <fullName evidence="10">Phosphomevalonate dehydratase large subunit</fullName>
        <ecNumber evidence="9">4.2.1.182</ecNumber>
    </recommendedName>
</protein>
<dbReference type="PANTHER" id="PTHR36577">
    <property type="entry name" value="DUF521 DOMAIN PROTEIN (AFU_ORTHOLOGUE AFUA_6G00490)"/>
    <property type="match status" value="1"/>
</dbReference>
<proteinExistence type="inferred from homology"/>
<evidence type="ECO:0000256" key="2">
    <source>
        <dbReference type="ARBA" id="ARBA00023004"/>
    </source>
</evidence>
<dbReference type="GO" id="GO:0016829">
    <property type="term" value="F:lyase activity"/>
    <property type="evidence" value="ECO:0007669"/>
    <property type="project" value="UniProtKB-KW"/>
</dbReference>
<dbReference type="GO" id="GO:0008299">
    <property type="term" value="P:isoprenoid biosynthetic process"/>
    <property type="evidence" value="ECO:0007669"/>
    <property type="project" value="UniProtKB-KW"/>
</dbReference>
<evidence type="ECO:0000256" key="6">
    <source>
        <dbReference type="ARBA" id="ARBA00045299"/>
    </source>
</evidence>
<dbReference type="PANTHER" id="PTHR36577:SF3">
    <property type="entry name" value="DUF521 DOMAIN PROTEIN (AFU_ORTHOLOGUE AFUA_6G00490)"/>
    <property type="match status" value="1"/>
</dbReference>
<feature type="domain" description="Phosphomevalonate dehydratase large subunit-like" evidence="11">
    <location>
        <begin position="1"/>
        <end position="388"/>
    </location>
</feature>
<comment type="similarity">
    <text evidence="7">Belongs to the AcnX type II large subunit family.</text>
</comment>
<evidence type="ECO:0000256" key="1">
    <source>
        <dbReference type="ARBA" id="ARBA00005092"/>
    </source>
</evidence>
<dbReference type="AlphaFoldDB" id="A0A343TJX7"/>
<evidence type="ECO:0000313" key="13">
    <source>
        <dbReference type="Proteomes" id="UP000263012"/>
    </source>
</evidence>
<keyword evidence="2" id="KW-0408">Iron</keyword>
<dbReference type="RefSeq" id="WP_119817927.1">
    <property type="nucleotide sequence ID" value="NZ_CP025066.1"/>
</dbReference>
<evidence type="ECO:0000256" key="7">
    <source>
        <dbReference type="ARBA" id="ARBA00046333"/>
    </source>
</evidence>
<reference evidence="13" key="1">
    <citation type="submission" date="2017-11" db="EMBL/GenBank/DDBJ databases">
        <title>Phenotypic and genomic properties of facultatively anaerobic sulfur-reducing natronoarchaea from hypersaline soda lakes.</title>
        <authorList>
            <person name="Sorokin D.Y."/>
            <person name="Kublanov I.V."/>
            <person name="Roman P."/>
            <person name="Sinninghe Damste J.S."/>
            <person name="Golyshin P.N."/>
            <person name="Rojo D."/>
            <person name="Ciordia S."/>
            <person name="Mena M.D.C."/>
            <person name="Ferrer M."/>
            <person name="Messina E."/>
            <person name="Smedile F."/>
            <person name="La Spada G."/>
            <person name="La Cono V."/>
            <person name="Yakimov M.M."/>
        </authorList>
    </citation>
    <scope>NUCLEOTIDE SEQUENCE [LARGE SCALE GENOMIC DNA]</scope>
    <source>
        <strain evidence="13">AArc-Sl</strain>
    </source>
</reference>
<keyword evidence="4" id="KW-0456">Lyase</keyword>
<accession>A0A343TJX7</accession>
<evidence type="ECO:0000259" key="11">
    <source>
        <dbReference type="Pfam" id="PF04412"/>
    </source>
</evidence>
<sequence length="394" mass="42156">MHLTREEEELLESDTPGERKAMELLVTLGDVYGAEEMVEIGSAQASGISYKSIGDPGVEFLEGFAAEGAKVSVSTFANPAGMDMQQWREMGVSEEFAEKQERIQDALREMGVTLSFTCTPYLAGNLPRRGEHVAWAESSAVSFVNSVVGARTNREGGPSALAAAITGRTPKHGLHLAENRRPDYLIEVDAEIDSQSDFAALGSWAGRIVEDAVPYFTGIDGGRTDELKALGAAMAASGAVALYYVEGITTDEEPPASGDVETLSFEPSDLEAEYEELTTGENPELVVFGCPHASMEEIEEIAATVEGQSLTSDLWVCTSGAVKTWADRNGHTDTIEAAGGMVLADTCNVVSPIEELGYETSATDSAKAANYLPGFCNQQVVFEDKRALLEEVIE</sequence>
<comment type="pathway">
    <text evidence="1">Isoprenoid biosynthesis; isopentenyl diphosphate biosynthesis via mevalonate pathway.</text>
</comment>